<evidence type="ECO:0000313" key="3">
    <source>
        <dbReference type="EMBL" id="KAK4275824.1"/>
    </source>
</evidence>
<dbReference type="Gene3D" id="6.20.250.60">
    <property type="match status" value="1"/>
</dbReference>
<dbReference type="InterPro" id="IPR013783">
    <property type="entry name" value="Ig-like_fold"/>
</dbReference>
<dbReference type="InterPro" id="IPR032640">
    <property type="entry name" value="AMPK1_CBM"/>
</dbReference>
<sequence>MGNANGREFGDSDRDVLRYAAADPGLRANFLVDSQPSIRPALSAPPSRSPILSVPQVAAAPLPRGNIPPFLNHVQQIESHGIVDQCPERQIPVIITWHYGGSHVFVEGSWDNWTQRKILQRSGKEFTILMVLPLGIYHYKFIVDGQPRYLPELPHVANGMGHVYNILNVDDYVPENTKSVSEFEVPSSPDSSYGQSYLTDEDFAKEPMVVPSQLHLSVLNKENSMQSSPSDPKPQHVVLNHVFTHENSGSQSVVALGLTHRFHSKYVTVVLYKPQSGQK</sequence>
<dbReference type="Pfam" id="PF04739">
    <property type="entry name" value="AMPKBI"/>
    <property type="match status" value="1"/>
</dbReference>
<dbReference type="SUPFAM" id="SSF81296">
    <property type="entry name" value="E set domains"/>
    <property type="match status" value="1"/>
</dbReference>
<dbReference type="InterPro" id="IPR006828">
    <property type="entry name" value="ASC_dom"/>
</dbReference>
<evidence type="ECO:0000313" key="4">
    <source>
        <dbReference type="Proteomes" id="UP001293593"/>
    </source>
</evidence>
<dbReference type="EMBL" id="JAWXYG010000004">
    <property type="protein sequence ID" value="KAK4275824.1"/>
    <property type="molecule type" value="Genomic_DNA"/>
</dbReference>
<accession>A0AAE1KIA0</accession>
<dbReference type="Proteomes" id="UP001293593">
    <property type="component" value="Unassembled WGS sequence"/>
</dbReference>
<dbReference type="PANTHER" id="PTHR46316:SF9">
    <property type="entry name" value="SNF1-RELATED PROTEIN KINASE REGULATORY SUBUNIT BETA-1"/>
    <property type="match status" value="1"/>
</dbReference>
<keyword evidence="4" id="KW-1185">Reference proteome</keyword>
<evidence type="ECO:0000256" key="1">
    <source>
        <dbReference type="ARBA" id="ARBA00010926"/>
    </source>
</evidence>
<protein>
    <recommendedName>
        <fullName evidence="2">Association with the SNF1 complex (ASC) domain-containing protein</fullName>
    </recommendedName>
</protein>
<evidence type="ECO:0000259" key="2">
    <source>
        <dbReference type="SMART" id="SM01010"/>
    </source>
</evidence>
<reference evidence="3" key="1">
    <citation type="submission" date="2023-10" db="EMBL/GenBank/DDBJ databases">
        <title>Chromosome-level genome of the transformable northern wattle, Acacia crassicarpa.</title>
        <authorList>
            <person name="Massaro I."/>
            <person name="Sinha N.R."/>
            <person name="Poethig S."/>
            <person name="Leichty A.R."/>
        </authorList>
    </citation>
    <scope>NUCLEOTIDE SEQUENCE</scope>
    <source>
        <strain evidence="3">Acra3RX</strain>
        <tissue evidence="3">Leaf</tissue>
    </source>
</reference>
<dbReference type="SUPFAM" id="SSF160219">
    <property type="entry name" value="AMPKBI-like"/>
    <property type="match status" value="1"/>
</dbReference>
<dbReference type="SMART" id="SM01010">
    <property type="entry name" value="AMPKBI"/>
    <property type="match status" value="1"/>
</dbReference>
<organism evidence="3 4">
    <name type="scientific">Acacia crassicarpa</name>
    <name type="common">northern wattle</name>
    <dbReference type="NCBI Taxonomy" id="499986"/>
    <lineage>
        <taxon>Eukaryota</taxon>
        <taxon>Viridiplantae</taxon>
        <taxon>Streptophyta</taxon>
        <taxon>Embryophyta</taxon>
        <taxon>Tracheophyta</taxon>
        <taxon>Spermatophyta</taxon>
        <taxon>Magnoliopsida</taxon>
        <taxon>eudicotyledons</taxon>
        <taxon>Gunneridae</taxon>
        <taxon>Pentapetalae</taxon>
        <taxon>rosids</taxon>
        <taxon>fabids</taxon>
        <taxon>Fabales</taxon>
        <taxon>Fabaceae</taxon>
        <taxon>Caesalpinioideae</taxon>
        <taxon>mimosoid clade</taxon>
        <taxon>Acacieae</taxon>
        <taxon>Acacia</taxon>
    </lineage>
</organism>
<dbReference type="CDD" id="cd02859">
    <property type="entry name" value="E_set_AMPKbeta_like_N"/>
    <property type="match status" value="1"/>
</dbReference>
<dbReference type="Pfam" id="PF16561">
    <property type="entry name" value="AMPK1_CBM"/>
    <property type="match status" value="1"/>
</dbReference>
<gene>
    <name evidence="3" type="ORF">QN277_018843</name>
</gene>
<dbReference type="InterPro" id="IPR037256">
    <property type="entry name" value="ASC_dom_sf"/>
</dbReference>
<dbReference type="InterPro" id="IPR014756">
    <property type="entry name" value="Ig_E-set"/>
</dbReference>
<dbReference type="GO" id="GO:0009507">
    <property type="term" value="C:chloroplast"/>
    <property type="evidence" value="ECO:0007669"/>
    <property type="project" value="UniProtKB-ARBA"/>
</dbReference>
<proteinExistence type="inferred from homology"/>
<dbReference type="AlphaFoldDB" id="A0AAE1KIA0"/>
<name>A0AAE1KIA0_9FABA</name>
<feature type="domain" description="Association with the SNF1 complex (ASC)" evidence="2">
    <location>
        <begin position="186"/>
        <end position="275"/>
    </location>
</feature>
<dbReference type="PANTHER" id="PTHR46316">
    <property type="entry name" value="SNF1-RELATED PROTEIN KINASE REGULATORY SUBUNIT BETA-1"/>
    <property type="match status" value="1"/>
</dbReference>
<dbReference type="InterPro" id="IPR043554">
    <property type="entry name" value="KINB"/>
</dbReference>
<comment type="caution">
    <text evidence="3">The sequence shown here is derived from an EMBL/GenBank/DDBJ whole genome shotgun (WGS) entry which is preliminary data.</text>
</comment>
<dbReference type="Gene3D" id="2.60.40.10">
    <property type="entry name" value="Immunoglobulins"/>
    <property type="match status" value="1"/>
</dbReference>
<comment type="similarity">
    <text evidence="1">Belongs to the 5'-AMP-activated protein kinase beta subunit family.</text>
</comment>